<dbReference type="SUPFAM" id="SSF53187">
    <property type="entry name" value="Zn-dependent exopeptidases"/>
    <property type="match status" value="1"/>
</dbReference>
<keyword evidence="2 5" id="KW-0378">Hydrolase</keyword>
<dbReference type="NCBIfam" id="TIGR01879">
    <property type="entry name" value="hydantase"/>
    <property type="match status" value="1"/>
</dbReference>
<comment type="caution">
    <text evidence="5">The sequence shown here is derived from an EMBL/GenBank/DDBJ whole genome shotgun (WGS) entry which is preliminary data.</text>
</comment>
<dbReference type="PANTHER" id="PTHR32494">
    <property type="entry name" value="ALLANTOATE DEIMINASE-RELATED"/>
    <property type="match status" value="1"/>
</dbReference>
<dbReference type="SUPFAM" id="SSF55031">
    <property type="entry name" value="Bacterial exopeptidase dimerisation domain"/>
    <property type="match status" value="1"/>
</dbReference>
<dbReference type="AlphaFoldDB" id="A0A2S9ML46"/>
<feature type="binding site" evidence="3">
    <location>
        <position position="392"/>
    </location>
    <ligand>
        <name>Zn(2+)</name>
        <dbReference type="ChEBI" id="CHEBI:29105"/>
        <label>2</label>
    </ligand>
</feature>
<dbReference type="CDD" id="cd03884">
    <property type="entry name" value="M20_bAS"/>
    <property type="match status" value="1"/>
</dbReference>
<dbReference type="InterPro" id="IPR036264">
    <property type="entry name" value="Bact_exopeptidase_dim_dom"/>
</dbReference>
<dbReference type="Gene3D" id="3.40.630.10">
    <property type="entry name" value="Zn peptidases"/>
    <property type="match status" value="1"/>
</dbReference>
<dbReference type="Proteomes" id="UP000238982">
    <property type="component" value="Unassembled WGS sequence"/>
</dbReference>
<dbReference type="Pfam" id="PF07687">
    <property type="entry name" value="M20_dimer"/>
    <property type="match status" value="1"/>
</dbReference>
<dbReference type="InterPro" id="IPR010158">
    <property type="entry name" value="Amidase_Cbmase"/>
</dbReference>
<keyword evidence="3" id="KW-0862">Zinc</keyword>
<dbReference type="PIRSF" id="PIRSF001235">
    <property type="entry name" value="Amidase_carbamoylase"/>
    <property type="match status" value="1"/>
</dbReference>
<dbReference type="GO" id="GO:0016813">
    <property type="term" value="F:hydrolase activity, acting on carbon-nitrogen (but not peptide) bonds, in linear amidines"/>
    <property type="evidence" value="ECO:0007669"/>
    <property type="project" value="InterPro"/>
</dbReference>
<keyword evidence="3" id="KW-0479">Metal-binding</keyword>
<dbReference type="NCBIfam" id="NF006769">
    <property type="entry name" value="PRK09290.1-3"/>
    <property type="match status" value="1"/>
</dbReference>
<dbReference type="InterPro" id="IPR002933">
    <property type="entry name" value="Peptidase_M20"/>
</dbReference>
<feature type="binding site" evidence="3">
    <location>
        <position position="104"/>
    </location>
    <ligand>
        <name>Zn(2+)</name>
        <dbReference type="ChEBI" id="CHEBI:29105"/>
        <label>2</label>
    </ligand>
</feature>
<evidence type="ECO:0000259" key="4">
    <source>
        <dbReference type="Pfam" id="PF07687"/>
    </source>
</evidence>
<evidence type="ECO:0000313" key="5">
    <source>
        <dbReference type="EMBL" id="PRF59279.1"/>
    </source>
</evidence>
<evidence type="ECO:0000256" key="3">
    <source>
        <dbReference type="PIRSR" id="PIRSR001235-1"/>
    </source>
</evidence>
<dbReference type="EMBL" id="PVGH01000067">
    <property type="protein sequence ID" value="PRF59279.1"/>
    <property type="molecule type" value="Genomic_DNA"/>
</dbReference>
<feature type="binding site" evidence="3">
    <location>
        <position position="200"/>
    </location>
    <ligand>
        <name>Zn(2+)</name>
        <dbReference type="ChEBI" id="CHEBI:29105"/>
        <label>1</label>
    </ligand>
</feature>
<comment type="cofactor">
    <cofactor evidence="3">
        <name>Zn(2+)</name>
        <dbReference type="ChEBI" id="CHEBI:29105"/>
    </cofactor>
    <text evidence="3">Binds 2 Zn(2+) ions per subunit.</text>
</comment>
<organism evidence="5 6">
    <name type="scientific">Burkholderia multivorans</name>
    <dbReference type="NCBI Taxonomy" id="87883"/>
    <lineage>
        <taxon>Bacteria</taxon>
        <taxon>Pseudomonadati</taxon>
        <taxon>Pseudomonadota</taxon>
        <taxon>Betaproteobacteria</taxon>
        <taxon>Burkholderiales</taxon>
        <taxon>Burkholderiaceae</taxon>
        <taxon>Burkholderia</taxon>
        <taxon>Burkholderia cepacia complex</taxon>
    </lineage>
</organism>
<protein>
    <submittedName>
        <fullName evidence="5">Zn-dependent hydrolase</fullName>
    </submittedName>
</protein>
<feature type="binding site" evidence="3">
    <location>
        <position position="93"/>
    </location>
    <ligand>
        <name>Zn(2+)</name>
        <dbReference type="ChEBI" id="CHEBI:29105"/>
        <label>1</label>
    </ligand>
</feature>
<dbReference type="NCBIfam" id="NF006771">
    <property type="entry name" value="PRK09290.1-5"/>
    <property type="match status" value="1"/>
</dbReference>
<dbReference type="PANTHER" id="PTHR32494:SF5">
    <property type="entry name" value="ALLANTOATE AMIDOHYDROLASE"/>
    <property type="match status" value="1"/>
</dbReference>
<feature type="domain" description="Peptidase M20 dimerisation" evidence="4">
    <location>
        <begin position="221"/>
        <end position="323"/>
    </location>
</feature>
<dbReference type="NCBIfam" id="NF009527">
    <property type="entry name" value="PRK12891.1"/>
    <property type="match status" value="1"/>
</dbReference>
<evidence type="ECO:0000313" key="6">
    <source>
        <dbReference type="Proteomes" id="UP000238982"/>
    </source>
</evidence>
<accession>A0A2S9ML46</accession>
<feature type="binding site" evidence="3">
    <location>
        <position position="104"/>
    </location>
    <ligand>
        <name>Zn(2+)</name>
        <dbReference type="ChEBI" id="CHEBI:29105"/>
        <label>1</label>
    </ligand>
</feature>
<dbReference type="Pfam" id="PF01546">
    <property type="entry name" value="Peptidase_M20"/>
    <property type="match status" value="1"/>
</dbReference>
<evidence type="ECO:0000256" key="2">
    <source>
        <dbReference type="ARBA" id="ARBA00022801"/>
    </source>
</evidence>
<feature type="binding site" evidence="3">
    <location>
        <position position="139"/>
    </location>
    <ligand>
        <name>Zn(2+)</name>
        <dbReference type="ChEBI" id="CHEBI:29105"/>
        <label>2</label>
    </ligand>
</feature>
<gene>
    <name evidence="5" type="ORF">C6Q15_16990</name>
</gene>
<dbReference type="Gene3D" id="3.30.70.360">
    <property type="match status" value="1"/>
</dbReference>
<name>A0A2S9ML46_9BURK</name>
<dbReference type="GO" id="GO:0046872">
    <property type="term" value="F:metal ion binding"/>
    <property type="evidence" value="ECO:0007669"/>
    <property type="project" value="UniProtKB-KW"/>
</dbReference>
<dbReference type="RefSeq" id="WP_105798690.1">
    <property type="nucleotide sequence ID" value="NZ_PVGH01000067.1"/>
</dbReference>
<dbReference type="InterPro" id="IPR011650">
    <property type="entry name" value="Peptidase_M20_dimer"/>
</dbReference>
<comment type="similarity">
    <text evidence="1">Belongs to the peptidase M20 family.</text>
</comment>
<sequence>MREEAQAGLRAAGPRVNGERLWASLERMAQIGATPKGGVCRLALTDLDRESRDLFVQWARDAGCTVRVDKMGNVFARRAGRRADAAPVMTGSHADSQPTGGRYDGIYGVLGGLEVVRALNDAGIETERPIDVVIWTNEEGSRFAPAMVSAGVFAGVYSLEYGLSRTDAAGRTIGDELERIGYAGAEPVGGYPVHAAYELHIEQGAILERAGKTIGVVTAGQGQRWYEVTLTGIDAHAGTTPMEFRRDALVGAARMIAFVDALGRRHAPHARATVGMIEARPNSRNTVPGGCFFTVEFRHPDDAVLDELDAALRAELTRLAAETELGAQIEQIFTYPPVPFAADCIDAVRDAAESLGLSHMDIVSGAGHDACYIARVAPTGMIFVPCVDGLSHNEAEAITPEWATAGADVLLRAVLKSAQETGA</sequence>
<reference evidence="5 6" key="1">
    <citation type="submission" date="2018-03" db="EMBL/GenBank/DDBJ databases">
        <authorList>
            <person name="Keele B.F."/>
        </authorList>
    </citation>
    <scope>NUCLEOTIDE SEQUENCE [LARGE SCALE GENOMIC DNA]</scope>
    <source>
        <strain evidence="5 6">AU19729</strain>
    </source>
</reference>
<proteinExistence type="inferred from homology"/>
<evidence type="ECO:0000256" key="1">
    <source>
        <dbReference type="ARBA" id="ARBA00006153"/>
    </source>
</evidence>